<feature type="compositionally biased region" description="Low complexity" evidence="1">
    <location>
        <begin position="1"/>
        <end position="10"/>
    </location>
</feature>
<dbReference type="EMBL" id="CADCVJ010000104">
    <property type="protein sequence ID" value="CAA9472468.1"/>
    <property type="molecule type" value="Genomic_DNA"/>
</dbReference>
<dbReference type="AlphaFoldDB" id="A0A6J4RJ57"/>
<gene>
    <name evidence="2" type="ORF">AVDCRST_MAG38-1401</name>
</gene>
<feature type="region of interest" description="Disordered" evidence="1">
    <location>
        <begin position="1"/>
        <end position="47"/>
    </location>
</feature>
<organism evidence="2">
    <name type="scientific">uncultured Solirubrobacteraceae bacterium</name>
    <dbReference type="NCBI Taxonomy" id="1162706"/>
    <lineage>
        <taxon>Bacteria</taxon>
        <taxon>Bacillati</taxon>
        <taxon>Actinomycetota</taxon>
        <taxon>Thermoleophilia</taxon>
        <taxon>Solirubrobacterales</taxon>
        <taxon>Solirubrobacteraceae</taxon>
        <taxon>environmental samples</taxon>
    </lineage>
</organism>
<feature type="compositionally biased region" description="Low complexity" evidence="1">
    <location>
        <begin position="24"/>
        <end position="33"/>
    </location>
</feature>
<evidence type="ECO:0000256" key="1">
    <source>
        <dbReference type="SAM" id="MobiDB-lite"/>
    </source>
</evidence>
<protein>
    <submittedName>
        <fullName evidence="2">Uncharacterized protein</fullName>
    </submittedName>
</protein>
<feature type="non-terminal residue" evidence="2">
    <location>
        <position position="47"/>
    </location>
</feature>
<feature type="non-terminal residue" evidence="2">
    <location>
        <position position="1"/>
    </location>
</feature>
<reference evidence="2" key="1">
    <citation type="submission" date="2020-02" db="EMBL/GenBank/DDBJ databases">
        <authorList>
            <person name="Meier V. D."/>
        </authorList>
    </citation>
    <scope>NUCLEOTIDE SEQUENCE</scope>
    <source>
        <strain evidence="2">AVDCRST_MAG38</strain>
    </source>
</reference>
<accession>A0A6J4RJ57</accession>
<name>A0A6J4RJ57_9ACTN</name>
<evidence type="ECO:0000313" key="2">
    <source>
        <dbReference type="EMBL" id="CAA9472468.1"/>
    </source>
</evidence>
<sequence length="47" mass="4460">GGTGSATGSAPGERPDRAATTFPAARACSASSSGGTYGLHPTRPLGV</sequence>
<proteinExistence type="predicted"/>